<dbReference type="PANTHER" id="PTHR32179:SF3">
    <property type="entry name" value="NICOTINATE-NUCLEOTIDE PYROPHOSPHORYLASE [CARBOXYLATING]"/>
    <property type="match status" value="1"/>
</dbReference>
<evidence type="ECO:0000256" key="1">
    <source>
        <dbReference type="ARBA" id="ARBA00004893"/>
    </source>
</evidence>
<protein>
    <recommendedName>
        <fullName evidence="3">nicotinate-nucleotide diphosphorylase (carboxylating)</fullName>
        <ecNumber evidence="3">2.4.2.19</ecNumber>
    </recommendedName>
</protein>
<dbReference type="SUPFAM" id="SSF54675">
    <property type="entry name" value="Nicotinate/Quinolinate PRTase N-terminal domain-like"/>
    <property type="match status" value="1"/>
</dbReference>
<dbReference type="GO" id="GO:0009435">
    <property type="term" value="P:NAD+ biosynthetic process"/>
    <property type="evidence" value="ECO:0007669"/>
    <property type="project" value="TreeGrafter"/>
</dbReference>
<dbReference type="EC" id="2.4.2.19" evidence="3"/>
<proteinExistence type="inferred from homology"/>
<name>A0A382MTP8_9ZZZZ</name>
<evidence type="ECO:0000259" key="7">
    <source>
        <dbReference type="Pfam" id="PF02749"/>
    </source>
</evidence>
<evidence type="ECO:0000256" key="5">
    <source>
        <dbReference type="ARBA" id="ARBA00022676"/>
    </source>
</evidence>
<keyword evidence="6" id="KW-0808">Transferase</keyword>
<dbReference type="Gene3D" id="3.90.1170.20">
    <property type="entry name" value="Quinolinate phosphoribosyl transferase, N-terminal domain"/>
    <property type="match status" value="1"/>
</dbReference>
<dbReference type="PANTHER" id="PTHR32179">
    <property type="entry name" value="NICOTINATE-NUCLEOTIDE PYROPHOSPHORYLASE [CARBOXYLATING]"/>
    <property type="match status" value="1"/>
</dbReference>
<organism evidence="8">
    <name type="scientific">marine metagenome</name>
    <dbReference type="NCBI Taxonomy" id="408172"/>
    <lineage>
        <taxon>unclassified sequences</taxon>
        <taxon>metagenomes</taxon>
        <taxon>ecological metagenomes</taxon>
    </lineage>
</organism>
<dbReference type="EMBL" id="UINC01095840">
    <property type="protein sequence ID" value="SVC52249.1"/>
    <property type="molecule type" value="Genomic_DNA"/>
</dbReference>
<keyword evidence="5" id="KW-0328">Glycosyltransferase</keyword>
<evidence type="ECO:0000256" key="2">
    <source>
        <dbReference type="ARBA" id="ARBA00009400"/>
    </source>
</evidence>
<comment type="pathway">
    <text evidence="1">Cofactor biosynthesis; NAD(+) biosynthesis; nicotinate D-ribonucleotide from quinolinate: step 1/1.</text>
</comment>
<gene>
    <name evidence="8" type="ORF">METZ01_LOCUS305103</name>
</gene>
<dbReference type="GO" id="GO:0005737">
    <property type="term" value="C:cytoplasm"/>
    <property type="evidence" value="ECO:0007669"/>
    <property type="project" value="TreeGrafter"/>
</dbReference>
<feature type="domain" description="Quinolinate phosphoribosyl transferase N-terminal" evidence="7">
    <location>
        <begin position="24"/>
        <end position="106"/>
    </location>
</feature>
<accession>A0A382MTP8</accession>
<dbReference type="FunFam" id="3.90.1170.20:FF:000001">
    <property type="entry name" value="Nicotinate-nucleotide diphosphorylase (Carboxylating)"/>
    <property type="match status" value="1"/>
</dbReference>
<dbReference type="AlphaFoldDB" id="A0A382MTP8"/>
<dbReference type="InterPro" id="IPR037128">
    <property type="entry name" value="Quinolinate_PRibosylTase_N_sf"/>
</dbReference>
<evidence type="ECO:0000256" key="4">
    <source>
        <dbReference type="ARBA" id="ARBA00022642"/>
    </source>
</evidence>
<dbReference type="InterPro" id="IPR027277">
    <property type="entry name" value="NadC/ModD"/>
</dbReference>
<comment type="similarity">
    <text evidence="2">Belongs to the NadC/ModD family.</text>
</comment>
<keyword evidence="4" id="KW-0662">Pyridine nucleotide biosynthesis</keyword>
<evidence type="ECO:0000256" key="3">
    <source>
        <dbReference type="ARBA" id="ARBA00011944"/>
    </source>
</evidence>
<sequence>MKLSPKNVSNIVSRALREDIGEGDLTSRILPNNSSVDAKIVAKQKTLLCGTPVIRDVFSRKGCSLTLLAKEGDLVRSGTAVARIRGRVRDLLAAERVALNFLQHMSGIA</sequence>
<feature type="non-terminal residue" evidence="8">
    <location>
        <position position="109"/>
    </location>
</feature>
<dbReference type="InterPro" id="IPR022412">
    <property type="entry name" value="Quinolinate_PRibosylTrfase_N"/>
</dbReference>
<reference evidence="8" key="1">
    <citation type="submission" date="2018-05" db="EMBL/GenBank/DDBJ databases">
        <authorList>
            <person name="Lanie J.A."/>
            <person name="Ng W.-L."/>
            <person name="Kazmierczak K.M."/>
            <person name="Andrzejewski T.M."/>
            <person name="Davidsen T.M."/>
            <person name="Wayne K.J."/>
            <person name="Tettelin H."/>
            <person name="Glass J.I."/>
            <person name="Rusch D."/>
            <person name="Podicherti R."/>
            <person name="Tsui H.-C.T."/>
            <person name="Winkler M.E."/>
        </authorList>
    </citation>
    <scope>NUCLEOTIDE SEQUENCE</scope>
</reference>
<evidence type="ECO:0000256" key="6">
    <source>
        <dbReference type="ARBA" id="ARBA00022679"/>
    </source>
</evidence>
<dbReference type="GO" id="GO:0034213">
    <property type="term" value="P:quinolinate catabolic process"/>
    <property type="evidence" value="ECO:0007669"/>
    <property type="project" value="TreeGrafter"/>
</dbReference>
<dbReference type="GO" id="GO:0004514">
    <property type="term" value="F:nicotinate-nucleotide diphosphorylase (carboxylating) activity"/>
    <property type="evidence" value="ECO:0007669"/>
    <property type="project" value="UniProtKB-EC"/>
</dbReference>
<evidence type="ECO:0000313" key="8">
    <source>
        <dbReference type="EMBL" id="SVC52249.1"/>
    </source>
</evidence>
<dbReference type="Pfam" id="PF02749">
    <property type="entry name" value="QRPTase_N"/>
    <property type="match status" value="1"/>
</dbReference>